<name>A0A6A5YEQ8_9PEZI</name>
<proteinExistence type="predicted"/>
<reference evidence="2" key="1">
    <citation type="journal article" date="2020" name="Stud. Mycol.">
        <title>101 Dothideomycetes genomes: a test case for predicting lifestyles and emergence of pathogens.</title>
        <authorList>
            <person name="Haridas S."/>
            <person name="Albert R."/>
            <person name="Binder M."/>
            <person name="Bloem J."/>
            <person name="Labutti K."/>
            <person name="Salamov A."/>
            <person name="Andreopoulos B."/>
            <person name="Baker S."/>
            <person name="Barry K."/>
            <person name="Bills G."/>
            <person name="Bluhm B."/>
            <person name="Cannon C."/>
            <person name="Castanera R."/>
            <person name="Culley D."/>
            <person name="Daum C."/>
            <person name="Ezra D."/>
            <person name="Gonzalez J."/>
            <person name="Henrissat B."/>
            <person name="Kuo A."/>
            <person name="Liang C."/>
            <person name="Lipzen A."/>
            <person name="Lutzoni F."/>
            <person name="Magnuson J."/>
            <person name="Mondo S."/>
            <person name="Nolan M."/>
            <person name="Ohm R."/>
            <person name="Pangilinan J."/>
            <person name="Park H.-J."/>
            <person name="Ramirez L."/>
            <person name="Alfaro M."/>
            <person name="Sun H."/>
            <person name="Tritt A."/>
            <person name="Yoshinaga Y."/>
            <person name="Zwiers L.-H."/>
            <person name="Turgeon B."/>
            <person name="Goodwin S."/>
            <person name="Spatafora J."/>
            <person name="Crous P."/>
            <person name="Grigoriev I."/>
        </authorList>
    </citation>
    <scope>NUCLEOTIDE SEQUENCE</scope>
    <source>
        <strain evidence="2">CBS 121410</strain>
    </source>
</reference>
<evidence type="ECO:0000313" key="3">
    <source>
        <dbReference type="Proteomes" id="UP000799776"/>
    </source>
</evidence>
<evidence type="ECO:0000313" key="2">
    <source>
        <dbReference type="EMBL" id="KAF2089440.1"/>
    </source>
</evidence>
<dbReference type="Proteomes" id="UP000799776">
    <property type="component" value="Unassembled WGS sequence"/>
</dbReference>
<protein>
    <submittedName>
        <fullName evidence="2">Uncharacterized protein</fullName>
    </submittedName>
</protein>
<dbReference type="EMBL" id="ML978714">
    <property type="protein sequence ID" value="KAF2089440.1"/>
    <property type="molecule type" value="Genomic_DNA"/>
</dbReference>
<dbReference type="AlphaFoldDB" id="A0A6A5YEQ8"/>
<gene>
    <name evidence="2" type="ORF">K490DRAFT_55048</name>
</gene>
<keyword evidence="3" id="KW-1185">Reference proteome</keyword>
<evidence type="ECO:0000256" key="1">
    <source>
        <dbReference type="SAM" id="MobiDB-lite"/>
    </source>
</evidence>
<accession>A0A6A5YEQ8</accession>
<organism evidence="2 3">
    <name type="scientific">Saccharata proteae CBS 121410</name>
    <dbReference type="NCBI Taxonomy" id="1314787"/>
    <lineage>
        <taxon>Eukaryota</taxon>
        <taxon>Fungi</taxon>
        <taxon>Dikarya</taxon>
        <taxon>Ascomycota</taxon>
        <taxon>Pezizomycotina</taxon>
        <taxon>Dothideomycetes</taxon>
        <taxon>Dothideomycetes incertae sedis</taxon>
        <taxon>Botryosphaeriales</taxon>
        <taxon>Saccharataceae</taxon>
        <taxon>Saccharata</taxon>
    </lineage>
</organism>
<feature type="region of interest" description="Disordered" evidence="1">
    <location>
        <begin position="19"/>
        <end position="91"/>
    </location>
</feature>
<sequence>MVQSDTIASATHHSGRWYLAGVRFPDRPVRRRPQRSNGIQSPPPATPRPRGQDGDPPGRSAVPIAWSHDAHTYPPDSSVSPPSTLGPRPSISAHLPQIQVDYCIFETTAKYCTTRLAASLLTPRQRYWSSRPTGTSSAATLPTN</sequence>